<evidence type="ECO:0000313" key="2">
    <source>
        <dbReference type="EMBL" id="ETO24468.1"/>
    </source>
</evidence>
<sequence length="185" mass="22287">KRLRRLKLQQKAERDRIRSINANTFQKIGEKQPMDKEEAENERLWNMSRYNQHKKKSKKQAQDEEIWKPERETIAFGEQTSAPPQLHLFDNENKRSRKKTHAKEHQRDNIRYVDPAKDNGNHHSSDITERKVNIKHLSFADLIKQRAQNIQTNQIKQRYQLIKQRRLLQLKNKLAQKKKQKPKVV</sequence>
<keyword evidence="3" id="KW-1185">Reference proteome</keyword>
<dbReference type="Proteomes" id="UP000023152">
    <property type="component" value="Unassembled WGS sequence"/>
</dbReference>
<dbReference type="EMBL" id="ASPP01009205">
    <property type="protein sequence ID" value="ETO24468.1"/>
    <property type="molecule type" value="Genomic_DNA"/>
</dbReference>
<accession>X6NEZ1</accession>
<comment type="caution">
    <text evidence="2">The sequence shown here is derived from an EMBL/GenBank/DDBJ whole genome shotgun (WGS) entry which is preliminary data.</text>
</comment>
<dbReference type="AlphaFoldDB" id="X6NEZ1"/>
<evidence type="ECO:0000256" key="1">
    <source>
        <dbReference type="SAM" id="MobiDB-lite"/>
    </source>
</evidence>
<feature type="non-terminal residue" evidence="2">
    <location>
        <position position="1"/>
    </location>
</feature>
<gene>
    <name evidence="2" type="ORF">RFI_12689</name>
</gene>
<evidence type="ECO:0000313" key="3">
    <source>
        <dbReference type="Proteomes" id="UP000023152"/>
    </source>
</evidence>
<name>X6NEZ1_RETFI</name>
<protein>
    <submittedName>
        <fullName evidence="2">Uncharacterized protein</fullName>
    </submittedName>
</protein>
<feature type="compositionally biased region" description="Basic and acidic residues" evidence="1">
    <location>
        <begin position="103"/>
        <end position="128"/>
    </location>
</feature>
<feature type="region of interest" description="Disordered" evidence="1">
    <location>
        <begin position="77"/>
        <end position="128"/>
    </location>
</feature>
<feature type="region of interest" description="Disordered" evidence="1">
    <location>
        <begin position="1"/>
        <end position="65"/>
    </location>
</feature>
<proteinExistence type="predicted"/>
<organism evidence="2 3">
    <name type="scientific">Reticulomyxa filosa</name>
    <dbReference type="NCBI Taxonomy" id="46433"/>
    <lineage>
        <taxon>Eukaryota</taxon>
        <taxon>Sar</taxon>
        <taxon>Rhizaria</taxon>
        <taxon>Retaria</taxon>
        <taxon>Foraminifera</taxon>
        <taxon>Monothalamids</taxon>
        <taxon>Reticulomyxidae</taxon>
        <taxon>Reticulomyxa</taxon>
    </lineage>
</organism>
<reference evidence="2 3" key="1">
    <citation type="journal article" date="2013" name="Curr. Biol.">
        <title>The Genome of the Foraminiferan Reticulomyxa filosa.</title>
        <authorList>
            <person name="Glockner G."/>
            <person name="Hulsmann N."/>
            <person name="Schleicher M."/>
            <person name="Noegel A.A."/>
            <person name="Eichinger L."/>
            <person name="Gallinger C."/>
            <person name="Pawlowski J."/>
            <person name="Sierra R."/>
            <person name="Euteneuer U."/>
            <person name="Pillet L."/>
            <person name="Moustafa A."/>
            <person name="Platzer M."/>
            <person name="Groth M."/>
            <person name="Szafranski K."/>
            <person name="Schliwa M."/>
        </authorList>
    </citation>
    <scope>NUCLEOTIDE SEQUENCE [LARGE SCALE GENOMIC DNA]</scope>
</reference>